<proteinExistence type="predicted"/>
<sequence>METLYSTITTGATYNCTGIGPVAFTKSDQTANLCIGISYLVHAFMHIIAFMPHMIPNSDFPIKNFLLIRVVGNVGDILNLFLISISSAFYSIRYTAFCSDPFGQTVISSLSMAITAHSNAIGLLLCGNVIILSYDSILYENIFKQKRIFVWFSLIWAFIGYYLMFIPTGHYSPTKNAWQLSPFNSADVDLTSRSINIFYLFYNLLVLVCYIILLFFRCCTIFLIDEEEEPTRTSHNDPNNQVPRIMQSHGHLNYQRSAMLQIKIVAFIFVISGGLYVAGIVYELPNAFYVFATHLWILYHGCHAWIYLYTLESTKHNLKKLRKYIYPKRNQPVPR</sequence>
<name>A0AC35UBV1_9BILA</name>
<dbReference type="WBParaSite" id="RSKR_0001002050.1">
    <property type="protein sequence ID" value="RSKR_0001002050.1"/>
    <property type="gene ID" value="RSKR_0001002050"/>
</dbReference>
<evidence type="ECO:0000313" key="1">
    <source>
        <dbReference type="Proteomes" id="UP000095286"/>
    </source>
</evidence>
<reference evidence="2" key="1">
    <citation type="submission" date="2016-11" db="UniProtKB">
        <authorList>
            <consortium name="WormBaseParasite"/>
        </authorList>
    </citation>
    <scope>IDENTIFICATION</scope>
    <source>
        <strain evidence="2">KR3021</strain>
    </source>
</reference>
<protein>
    <submittedName>
        <fullName evidence="2">G_PROTEIN_RECEP_F1_2 domain-containing protein</fullName>
    </submittedName>
</protein>
<dbReference type="Proteomes" id="UP000095286">
    <property type="component" value="Unplaced"/>
</dbReference>
<evidence type="ECO:0000313" key="2">
    <source>
        <dbReference type="WBParaSite" id="RSKR_0001002050.1"/>
    </source>
</evidence>
<accession>A0AC35UBV1</accession>
<organism evidence="1 2">
    <name type="scientific">Rhabditophanes sp. KR3021</name>
    <dbReference type="NCBI Taxonomy" id="114890"/>
    <lineage>
        <taxon>Eukaryota</taxon>
        <taxon>Metazoa</taxon>
        <taxon>Ecdysozoa</taxon>
        <taxon>Nematoda</taxon>
        <taxon>Chromadorea</taxon>
        <taxon>Rhabditida</taxon>
        <taxon>Tylenchina</taxon>
        <taxon>Panagrolaimomorpha</taxon>
        <taxon>Strongyloidoidea</taxon>
        <taxon>Alloionematidae</taxon>
        <taxon>Rhabditophanes</taxon>
    </lineage>
</organism>